<dbReference type="HOGENOM" id="CLU_027325_0_0_11"/>
<evidence type="ECO:0000256" key="1">
    <source>
        <dbReference type="SAM" id="MobiDB-lite"/>
    </source>
</evidence>
<name>C7MIB4_BRAFD</name>
<dbReference type="OrthoDB" id="4788037at2"/>
<gene>
    <name evidence="2" type="ordered locus">Bfae_06770</name>
</gene>
<organism evidence="2 3">
    <name type="scientific">Brachybacterium faecium (strain ATCC 43885 / DSM 4810 / JCM 11609 / LMG 19847 / NBRC 14762 / NCIMB 9860 / 6-10)</name>
    <dbReference type="NCBI Taxonomy" id="446465"/>
    <lineage>
        <taxon>Bacteria</taxon>
        <taxon>Bacillati</taxon>
        <taxon>Actinomycetota</taxon>
        <taxon>Actinomycetes</taxon>
        <taxon>Micrococcales</taxon>
        <taxon>Dermabacteraceae</taxon>
        <taxon>Brachybacterium</taxon>
    </lineage>
</organism>
<dbReference type="EMBL" id="CP001643">
    <property type="protein sequence ID" value="ACU84540.1"/>
    <property type="molecule type" value="Genomic_DNA"/>
</dbReference>
<evidence type="ECO:0000313" key="2">
    <source>
        <dbReference type="EMBL" id="ACU84540.1"/>
    </source>
</evidence>
<protein>
    <submittedName>
        <fullName evidence="2">Uncharacterized protein</fullName>
    </submittedName>
</protein>
<dbReference type="PATRIC" id="fig|446465.5.peg.669"/>
<dbReference type="CDD" id="cd00085">
    <property type="entry name" value="HNHc"/>
    <property type="match status" value="1"/>
</dbReference>
<feature type="region of interest" description="Disordered" evidence="1">
    <location>
        <begin position="1"/>
        <end position="31"/>
    </location>
</feature>
<keyword evidence="3" id="KW-1185">Reference proteome</keyword>
<feature type="region of interest" description="Disordered" evidence="1">
    <location>
        <begin position="498"/>
        <end position="523"/>
    </location>
</feature>
<dbReference type="STRING" id="446465.Bfae_06770"/>
<sequence>MTATSARPAEGVATAGEPASPPVRRVQARAPLTEDSLLARGKVTPGSADAAAVARLLEAEREESRRCARQLLDLAAFWIDDEDPHLEREEHSLAVGIALRTTTSVAALRIEDAHTAIAEMPRTFERLASGEMPREWHQRALRALRDLTPHQRSQADEYIAAWDLPSLPADRFRDELRQLVAWFETAGPRSCPEHARDVAVELSGRDDGVACLRVTGPIPEILGLARRLDTTAKAVQKAQRHALEEGSPVPFDLDGDVERDGSTMTLAALRYAVIQRTLLETAGVEVPAPRHRVNVVIPVLTLMGLDDTPATYDGVTPLPADMARALAESEPVWHRVFTAPLTGAFLPLPAQRYRPTPEMVEHLRLIDPRCAAPGCTKTTTDDAENDHIEEFDHEHPEQGGPTSIENLHRLHWGHHDLKTARRADPVREPDGSTTWTVGSPPLIRTTVAPRRDLATPRIVAALTDSWENYQWQLDMEAMARNGELERLHREWGPIDTALEGAYGPGDDPEQAAAAARWDRDPPF</sequence>
<dbReference type="eggNOG" id="COG1403">
    <property type="taxonomic scope" value="Bacteria"/>
</dbReference>
<dbReference type="Proteomes" id="UP000001919">
    <property type="component" value="Chromosome"/>
</dbReference>
<dbReference type="InterPro" id="IPR003615">
    <property type="entry name" value="HNH_nuc"/>
</dbReference>
<evidence type="ECO:0000313" key="3">
    <source>
        <dbReference type="Proteomes" id="UP000001919"/>
    </source>
</evidence>
<proteinExistence type="predicted"/>
<reference evidence="2 3" key="1">
    <citation type="journal article" date="2009" name="Stand. Genomic Sci.">
        <title>Complete genome sequence of Brachybacterium faecium type strain (Schefferle 6-10).</title>
        <authorList>
            <person name="Lapidus A."/>
            <person name="Pukall R."/>
            <person name="Labuttii K."/>
            <person name="Copeland A."/>
            <person name="Del Rio T.G."/>
            <person name="Nolan M."/>
            <person name="Chen F."/>
            <person name="Lucas S."/>
            <person name="Tice H."/>
            <person name="Cheng J.F."/>
            <person name="Bruce D."/>
            <person name="Goodwin L."/>
            <person name="Pitluck S."/>
            <person name="Rohde M."/>
            <person name="Goker M."/>
            <person name="Pati A."/>
            <person name="Ivanova N."/>
            <person name="Mavrommatis K."/>
            <person name="Chen A."/>
            <person name="Palaniappan K."/>
            <person name="D'haeseleer P."/>
            <person name="Chain P."/>
            <person name="Bristow J."/>
            <person name="Eisen J.A."/>
            <person name="Markowitz V."/>
            <person name="Hugenholtz P."/>
            <person name="Kyrpides N.C."/>
            <person name="Klenk H.P."/>
        </authorList>
    </citation>
    <scope>NUCLEOTIDE SEQUENCE [LARGE SCALE GENOMIC DNA]</scope>
    <source>
        <strain evidence="3">ATCC 43885 / DSM 4810 / JCM 11609 / LMG 19847 / NBRC 14762 / NCIMB 9860 / 6-10</strain>
    </source>
</reference>
<accession>C7MIB4</accession>
<dbReference type="AlphaFoldDB" id="C7MIB4"/>
<dbReference type="KEGG" id="bfa:Bfae_06770"/>